<sequence length="386" mass="44128">MFIKSVKLKNWRNFRQADAQLADVSYILGANAAGKSNFLDVFRFLRDIAKPEGGGLQKAVNDRGTVPKIRCLHARQDTEVKIEINFVDKPDDEYISWQYILGFKPEGKGKHRTFVSCEEVWQGGHRLLKRPNAEDKKDQLLLTETALEQTRANKDFRNIAEFFSNITYLHLVPQLLKYSEKIGGNRIEDDPFGQGFLERLAKIQEKTRNARLAKIGNALSQAVPQFKELRFTKDEMGHPHLEARYEHYRPNAGWQREDSFSDGTLRLLGILWSLQDSNGLLLLEEPELSLNQAVVEQIPLLINRILRSNRKIRRQIIITTHSEHLLSNEGIDANSLVILKPEKEGTTIQSVSEEDRIALQAGLTVAEVILPQTRPTQINQLGFWAE</sequence>
<dbReference type="GO" id="GO:0006302">
    <property type="term" value="P:double-strand break repair"/>
    <property type="evidence" value="ECO:0007669"/>
    <property type="project" value="TreeGrafter"/>
</dbReference>
<comment type="caution">
    <text evidence="2">The sequence shown here is derived from an EMBL/GenBank/DDBJ whole genome shotgun (WGS) entry which is preliminary data.</text>
</comment>
<dbReference type="GO" id="GO:0005524">
    <property type="term" value="F:ATP binding"/>
    <property type="evidence" value="ECO:0007669"/>
    <property type="project" value="InterPro"/>
</dbReference>
<protein>
    <submittedName>
        <fullName evidence="2">Chromosome segregation protein SMC</fullName>
    </submittedName>
</protein>
<reference evidence="2 3" key="1">
    <citation type="submission" date="2019-03" db="EMBL/GenBank/DDBJ databases">
        <title>Alkanindiges illinoisensis: a potential pathogenic isolated from ascites of a gastric cancer patient with abdominal metastasis.</title>
        <authorList>
            <person name="Hu X."/>
            <person name="Yang B."/>
            <person name="Yan X."/>
            <person name="Lin L."/>
            <person name="Zhao H."/>
            <person name="Zhou F."/>
            <person name="Su B."/>
            <person name="Chen J."/>
            <person name="Rui Y."/>
            <person name="Wang Q."/>
            <person name="Zheng L."/>
        </authorList>
    </citation>
    <scope>NUCLEOTIDE SEQUENCE [LARGE SCALE GENOMIC DNA]</scope>
    <source>
        <strain evidence="2 3">NFYY 23406</strain>
    </source>
</reference>
<dbReference type="PANTHER" id="PTHR32182:SF22">
    <property type="entry name" value="ATP-DEPENDENT ENDONUCLEASE, OLD FAMILY-RELATED"/>
    <property type="match status" value="1"/>
</dbReference>
<evidence type="ECO:0000313" key="3">
    <source>
        <dbReference type="Proteomes" id="UP000297834"/>
    </source>
</evidence>
<dbReference type="EMBL" id="SNTY01000067">
    <property type="protein sequence ID" value="TEU24241.1"/>
    <property type="molecule type" value="Genomic_DNA"/>
</dbReference>
<dbReference type="GO" id="GO:0000731">
    <property type="term" value="P:DNA synthesis involved in DNA repair"/>
    <property type="evidence" value="ECO:0007669"/>
    <property type="project" value="TreeGrafter"/>
</dbReference>
<feature type="domain" description="ATPase AAA-type core" evidence="1">
    <location>
        <begin position="27"/>
        <end position="327"/>
    </location>
</feature>
<dbReference type="PIRSF" id="PIRSF029347">
    <property type="entry name" value="RecF"/>
    <property type="match status" value="1"/>
</dbReference>
<dbReference type="Proteomes" id="UP000297834">
    <property type="component" value="Unassembled WGS sequence"/>
</dbReference>
<proteinExistence type="predicted"/>
<dbReference type="PANTHER" id="PTHR32182">
    <property type="entry name" value="DNA REPLICATION AND REPAIR PROTEIN RECF"/>
    <property type="match status" value="1"/>
</dbReference>
<dbReference type="Gene3D" id="3.40.50.300">
    <property type="entry name" value="P-loop containing nucleotide triphosphate hydrolases"/>
    <property type="match status" value="1"/>
</dbReference>
<evidence type="ECO:0000259" key="1">
    <source>
        <dbReference type="Pfam" id="PF13304"/>
    </source>
</evidence>
<dbReference type="InterPro" id="IPR014555">
    <property type="entry name" value="RecF-like"/>
</dbReference>
<name>A0A4Y7X9S9_9GAMM</name>
<dbReference type="GO" id="GO:0016887">
    <property type="term" value="F:ATP hydrolysis activity"/>
    <property type="evidence" value="ECO:0007669"/>
    <property type="project" value="InterPro"/>
</dbReference>
<dbReference type="OrthoDB" id="3322489at2"/>
<dbReference type="SUPFAM" id="SSF52540">
    <property type="entry name" value="P-loop containing nucleoside triphosphate hydrolases"/>
    <property type="match status" value="1"/>
</dbReference>
<dbReference type="RefSeq" id="WP_134245405.1">
    <property type="nucleotide sequence ID" value="NZ_SNTY01000067.1"/>
</dbReference>
<dbReference type="Pfam" id="PF13304">
    <property type="entry name" value="AAA_21"/>
    <property type="match status" value="1"/>
</dbReference>
<evidence type="ECO:0000313" key="2">
    <source>
        <dbReference type="EMBL" id="TEU24241.1"/>
    </source>
</evidence>
<accession>A0A4Y7X9S9</accession>
<keyword evidence="3" id="KW-1185">Reference proteome</keyword>
<dbReference type="InterPro" id="IPR027417">
    <property type="entry name" value="P-loop_NTPase"/>
</dbReference>
<gene>
    <name evidence="2" type="ORF">E2B99_12590</name>
</gene>
<dbReference type="InterPro" id="IPR003959">
    <property type="entry name" value="ATPase_AAA_core"/>
</dbReference>
<dbReference type="AlphaFoldDB" id="A0A4Y7X9S9"/>
<organism evidence="2 3">
    <name type="scientific">Alkanindiges illinoisensis</name>
    <dbReference type="NCBI Taxonomy" id="197183"/>
    <lineage>
        <taxon>Bacteria</taxon>
        <taxon>Pseudomonadati</taxon>
        <taxon>Pseudomonadota</taxon>
        <taxon>Gammaproteobacteria</taxon>
        <taxon>Moraxellales</taxon>
        <taxon>Moraxellaceae</taxon>
        <taxon>Alkanindiges</taxon>
    </lineage>
</organism>